<evidence type="ECO:0000256" key="9">
    <source>
        <dbReference type="ARBA" id="ARBA00023004"/>
    </source>
</evidence>
<gene>
    <name evidence="14" type="ORF">GCM10009850_092060</name>
</gene>
<feature type="chain" id="PRO_5046336733" description="Thiamine pyrimidine synthase" evidence="12">
    <location>
        <begin position="26"/>
        <end position="343"/>
    </location>
</feature>
<keyword evidence="15" id="KW-1185">Reference proteome</keyword>
<accession>A0ABP5PSZ3</accession>
<dbReference type="EMBL" id="BAAAQX010000035">
    <property type="protein sequence ID" value="GAA2213743.1"/>
    <property type="molecule type" value="Genomic_DNA"/>
</dbReference>
<dbReference type="Proteomes" id="UP001499843">
    <property type="component" value="Unassembled WGS sequence"/>
</dbReference>
<feature type="signal peptide" evidence="12">
    <location>
        <begin position="1"/>
        <end position="25"/>
    </location>
</feature>
<evidence type="ECO:0000313" key="14">
    <source>
        <dbReference type="EMBL" id="GAA2213743.1"/>
    </source>
</evidence>
<keyword evidence="12" id="KW-0732">Signal</keyword>
<evidence type="ECO:0000256" key="11">
    <source>
        <dbReference type="ARBA" id="ARBA00048179"/>
    </source>
</evidence>
<keyword evidence="7" id="KW-0663">Pyridoxal phosphate</keyword>
<evidence type="ECO:0000256" key="3">
    <source>
        <dbReference type="ARBA" id="ARBA00009406"/>
    </source>
</evidence>
<comment type="similarity">
    <text evidence="3">Belongs to the NMT1/THI5 family.</text>
</comment>
<sequence>MIWGMRRLPRVITISVLVATSFLPAACGSGAQEPSPSRQAADQVTWVTGFGAFGREAYVYVAQEKGFFEEAGLEVAVQPGKGSGENLAAVLGGRAQFAAVDFTATLISAAGGKAEGAVAVAALHQRTLAALMALDGSGISGPKDLEGKTVADAASSVISMMFPSYARLAGVDASKVKWVSLEPAQLAANLASGQVDAIGQYVVGQPTVSNAAKGKEVTVLPFGDVITDLYGSAVTTSAKVAGGQPDLVRRFTGALLKGLAYAVDHPQEAAKILVAKQPTQNAEVAAAELTLMASYVRPDGGAPMGTMSRERVERAITALSTAGALEEPLTPDSVVSFDLVPKG</sequence>
<evidence type="ECO:0000313" key="15">
    <source>
        <dbReference type="Proteomes" id="UP001499843"/>
    </source>
</evidence>
<proteinExistence type="inferred from homology"/>
<dbReference type="PANTHER" id="PTHR31528">
    <property type="entry name" value="4-AMINO-5-HYDROXYMETHYL-2-METHYLPYRIMIDINE PHOSPHATE SYNTHASE THI11-RELATED"/>
    <property type="match status" value="1"/>
</dbReference>
<evidence type="ECO:0000259" key="13">
    <source>
        <dbReference type="Pfam" id="PF09084"/>
    </source>
</evidence>
<keyword evidence="6" id="KW-0479">Metal-binding</keyword>
<comment type="catalytic activity">
    <reaction evidence="11">
        <text>N(6)-(pyridoxal phosphate)-L-lysyl-[4-amino-5-hydroxymethyl-2-methylpyrimidine phosphate synthase] + L-histidyl-[4-amino-5-hydroxymethyl-2-methylpyrimidine phosphate synthase] + 2 Fe(3+) + 4 H2O = L-lysyl-[4-amino-5-hydroxymethyl-2-methylpyrimidine phosphate synthase] + (2S)-2-amino-5-hydroxy-4-oxopentanoyl-[4-amino-5-hydroxymethyl-2-methylpyrimidine phosphate synthase] + 4-amino-2-methyl-5-(phosphooxymethyl)pyrimidine + 3-oxopropanoate + 2 Fe(2+) + 2 H(+)</text>
        <dbReference type="Rhea" id="RHEA:65756"/>
        <dbReference type="Rhea" id="RHEA-COMP:16892"/>
        <dbReference type="Rhea" id="RHEA-COMP:16893"/>
        <dbReference type="Rhea" id="RHEA-COMP:16894"/>
        <dbReference type="Rhea" id="RHEA-COMP:16895"/>
        <dbReference type="ChEBI" id="CHEBI:15377"/>
        <dbReference type="ChEBI" id="CHEBI:15378"/>
        <dbReference type="ChEBI" id="CHEBI:29033"/>
        <dbReference type="ChEBI" id="CHEBI:29034"/>
        <dbReference type="ChEBI" id="CHEBI:29969"/>
        <dbReference type="ChEBI" id="CHEBI:29979"/>
        <dbReference type="ChEBI" id="CHEBI:33190"/>
        <dbReference type="ChEBI" id="CHEBI:58354"/>
        <dbReference type="ChEBI" id="CHEBI:143915"/>
        <dbReference type="ChEBI" id="CHEBI:157692"/>
    </reaction>
    <physiologicalReaction direction="left-to-right" evidence="11">
        <dbReference type="Rhea" id="RHEA:65757"/>
    </physiologicalReaction>
</comment>
<keyword evidence="5" id="KW-0808">Transferase</keyword>
<evidence type="ECO:0000256" key="10">
    <source>
        <dbReference type="ARBA" id="ARBA00033171"/>
    </source>
</evidence>
<evidence type="ECO:0000256" key="8">
    <source>
        <dbReference type="ARBA" id="ARBA00022977"/>
    </source>
</evidence>
<reference evidence="15" key="1">
    <citation type="journal article" date="2019" name="Int. J. Syst. Evol. Microbiol.">
        <title>The Global Catalogue of Microorganisms (GCM) 10K type strain sequencing project: providing services to taxonomists for standard genome sequencing and annotation.</title>
        <authorList>
            <consortium name="The Broad Institute Genomics Platform"/>
            <consortium name="The Broad Institute Genome Sequencing Center for Infectious Disease"/>
            <person name="Wu L."/>
            <person name="Ma J."/>
        </authorList>
    </citation>
    <scope>NUCLEOTIDE SEQUENCE [LARGE SCALE GENOMIC DNA]</scope>
    <source>
        <strain evidence="15">JCM 16114</strain>
    </source>
</reference>
<evidence type="ECO:0000256" key="2">
    <source>
        <dbReference type="ARBA" id="ARBA00004948"/>
    </source>
</evidence>
<dbReference type="InterPro" id="IPR027939">
    <property type="entry name" value="NMT1/THI5"/>
</dbReference>
<comment type="pathway">
    <text evidence="2">Cofactor biosynthesis; thiamine diphosphate biosynthesis.</text>
</comment>
<protein>
    <recommendedName>
        <fullName evidence="10">Thiamine pyrimidine synthase</fullName>
    </recommendedName>
</protein>
<keyword evidence="9" id="KW-0408">Iron</keyword>
<dbReference type="SUPFAM" id="SSF53850">
    <property type="entry name" value="Periplasmic binding protein-like II"/>
    <property type="match status" value="1"/>
</dbReference>
<comment type="caution">
    <text evidence="14">The sequence shown here is derived from an EMBL/GenBank/DDBJ whole genome shotgun (WGS) entry which is preliminary data.</text>
</comment>
<evidence type="ECO:0000256" key="1">
    <source>
        <dbReference type="ARBA" id="ARBA00003469"/>
    </source>
</evidence>
<organism evidence="14 15">
    <name type="scientific">Nonomuraea monospora</name>
    <dbReference type="NCBI Taxonomy" id="568818"/>
    <lineage>
        <taxon>Bacteria</taxon>
        <taxon>Bacillati</taxon>
        <taxon>Actinomycetota</taxon>
        <taxon>Actinomycetes</taxon>
        <taxon>Streptosporangiales</taxon>
        <taxon>Streptosporangiaceae</taxon>
        <taxon>Nonomuraea</taxon>
    </lineage>
</organism>
<keyword evidence="8" id="KW-0784">Thiamine biosynthesis</keyword>
<evidence type="ECO:0000256" key="12">
    <source>
        <dbReference type="SAM" id="SignalP"/>
    </source>
</evidence>
<dbReference type="InterPro" id="IPR015168">
    <property type="entry name" value="SsuA/THI5"/>
</dbReference>
<comment type="function">
    <text evidence="1">Responsible for the formation of the pyrimidine heterocycle in the thiamine biosynthesis pathway. Catalyzes the formation of hydroxymethylpyrimidine phosphate (HMP-P) from histidine and pyridoxal phosphate (PLP). The protein uses PLP and the active site histidine to form HMP-P, generating an inactive enzyme. The enzyme can only undergo a single turnover, which suggests it is a suicide enzyme.</text>
</comment>
<dbReference type="Pfam" id="PF09084">
    <property type="entry name" value="NMT1"/>
    <property type="match status" value="1"/>
</dbReference>
<evidence type="ECO:0000256" key="5">
    <source>
        <dbReference type="ARBA" id="ARBA00022679"/>
    </source>
</evidence>
<evidence type="ECO:0000256" key="4">
    <source>
        <dbReference type="ARBA" id="ARBA00011738"/>
    </source>
</evidence>
<evidence type="ECO:0000256" key="6">
    <source>
        <dbReference type="ARBA" id="ARBA00022723"/>
    </source>
</evidence>
<evidence type="ECO:0000256" key="7">
    <source>
        <dbReference type="ARBA" id="ARBA00022898"/>
    </source>
</evidence>
<dbReference type="PANTHER" id="PTHR31528:SF1">
    <property type="entry name" value="4-AMINO-5-HYDROXYMETHYL-2-METHYLPYRIMIDINE PHOSPHATE SYNTHASE THI11-RELATED"/>
    <property type="match status" value="1"/>
</dbReference>
<name>A0ABP5PSZ3_9ACTN</name>
<feature type="domain" description="SsuA/THI5-like" evidence="13">
    <location>
        <begin position="58"/>
        <end position="269"/>
    </location>
</feature>
<dbReference type="Gene3D" id="3.40.190.10">
    <property type="entry name" value="Periplasmic binding protein-like II"/>
    <property type="match status" value="2"/>
</dbReference>
<comment type="subunit">
    <text evidence="4">Homodimer.</text>
</comment>